<reference evidence="18" key="2">
    <citation type="submission" date="2021-09" db="EMBL/GenBank/DDBJ databases">
        <authorList>
            <person name="Jia N."/>
            <person name="Wang J."/>
            <person name="Shi W."/>
            <person name="Du L."/>
            <person name="Sun Y."/>
            <person name="Zhan W."/>
            <person name="Jiang J."/>
            <person name="Wang Q."/>
            <person name="Zhang B."/>
            <person name="Ji P."/>
            <person name="Sakyi L.B."/>
            <person name="Cui X."/>
            <person name="Yuan T."/>
            <person name="Jiang B."/>
            <person name="Yang W."/>
            <person name="Lam T.T.-Y."/>
            <person name="Chang Q."/>
            <person name="Ding S."/>
            <person name="Wang X."/>
            <person name="Zhu J."/>
            <person name="Ruan X."/>
            <person name="Zhao L."/>
            <person name="Wei J."/>
            <person name="Que T."/>
            <person name="Du C."/>
            <person name="Cheng J."/>
            <person name="Dai P."/>
            <person name="Han X."/>
            <person name="Huang E."/>
            <person name="Gao Y."/>
            <person name="Liu J."/>
            <person name="Shao H."/>
            <person name="Ye R."/>
            <person name="Li L."/>
            <person name="Wei W."/>
            <person name="Wang X."/>
            <person name="Wang C."/>
            <person name="Huo Q."/>
            <person name="Li W."/>
            <person name="Guo W."/>
            <person name="Chen H."/>
            <person name="Chen S."/>
            <person name="Zhou L."/>
            <person name="Zhou L."/>
            <person name="Ni X."/>
            <person name="Tian J."/>
            <person name="Zhou Y."/>
            <person name="Sheng Y."/>
            <person name="Liu T."/>
            <person name="Pan Y."/>
            <person name="Xia L."/>
            <person name="Li J."/>
            <person name="Zhao F."/>
            <person name="Cao W."/>
        </authorList>
    </citation>
    <scope>NUCLEOTIDE SEQUENCE</scope>
    <source>
        <strain evidence="18">Rmic-2018</strain>
        <tissue evidence="18">Larvae</tissue>
    </source>
</reference>
<evidence type="ECO:0000256" key="9">
    <source>
        <dbReference type="ARBA" id="ARBA00041832"/>
    </source>
</evidence>
<keyword evidence="4" id="KW-0808">Transferase</keyword>
<dbReference type="InterPro" id="IPR026590">
    <property type="entry name" value="Ssirtuin_cat_dom"/>
</dbReference>
<evidence type="ECO:0000256" key="7">
    <source>
        <dbReference type="ARBA" id="ARBA00023027"/>
    </source>
</evidence>
<keyword evidence="3" id="KW-0597">Phosphoprotein</keyword>
<evidence type="ECO:0000256" key="1">
    <source>
        <dbReference type="ARBA" id="ARBA00001947"/>
    </source>
</evidence>
<dbReference type="EC" id="2.3.1.286" evidence="2"/>
<evidence type="ECO:0000256" key="13">
    <source>
        <dbReference type="ARBA" id="ARBA00051399"/>
    </source>
</evidence>
<dbReference type="GO" id="GO:0097372">
    <property type="term" value="F:histone H3K18 deacetylase activity, NAD-dependent"/>
    <property type="evidence" value="ECO:0007669"/>
    <property type="project" value="TreeGrafter"/>
</dbReference>
<feature type="binding site" evidence="15">
    <location>
        <position position="229"/>
    </location>
    <ligand>
        <name>Zn(2+)</name>
        <dbReference type="ChEBI" id="CHEBI:29105"/>
    </ligand>
</feature>
<evidence type="ECO:0000256" key="2">
    <source>
        <dbReference type="ARBA" id="ARBA00012928"/>
    </source>
</evidence>
<comment type="catalytic activity">
    <reaction evidence="11">
        <text>N(6)-decanoyl-L-lysyl-[protein] + NAD(+) + H2O = 2''-O-decanoyl-ADP-D-ribose + nicotinamide + L-lysyl-[protein]</text>
        <dbReference type="Rhea" id="RHEA:70631"/>
        <dbReference type="Rhea" id="RHEA-COMP:9752"/>
        <dbReference type="Rhea" id="RHEA-COMP:17932"/>
        <dbReference type="ChEBI" id="CHEBI:15377"/>
        <dbReference type="ChEBI" id="CHEBI:17154"/>
        <dbReference type="ChEBI" id="CHEBI:29969"/>
        <dbReference type="ChEBI" id="CHEBI:57540"/>
        <dbReference type="ChEBI" id="CHEBI:143222"/>
        <dbReference type="ChEBI" id="CHEBI:189688"/>
    </reaction>
    <physiologicalReaction direction="left-to-right" evidence="11">
        <dbReference type="Rhea" id="RHEA:70632"/>
    </physiologicalReaction>
</comment>
<sequence length="475" mass="55150">MADLESSSREMRKSADLRRILFKEEEQAKTRHIRKLMNKPAWERSPDEECILENSRDLVQLLQERSRKRRCNEQRLQEVRNKTFYRLSSAAFDQHLLCVAKLRQNSYPTQVQDPPAVLAEKCEALATAIAEARHLVVYTGAGISTAARIPDYRGPAGVWTLLHKGLTLPEVQDLSQACPTFTHMALAQLQRTGHVKHVVSQNCDGLHVRSGLSRKRLSEVHGNMFLEVCPRCKPLRQYFRLFDVTERTALRRHRTGRQCHVCSADLVDTIVHFGETGRLRWPLNWQGAGRAADRCDTILCLGTSLKVLRRYRCLWGLDRPVRDRPKLYIVNLQWTPKDESAVLKINGRCDDVMRAVMEHLKICVPEYERHNDPLWKLHTPVRPKEMQTFTRLPLMVAEQPPHQDHCYAISIKKEDNEDGSENDSEDEDKRVIVKQETEEEATQLEEENEEDVDNKKRPRLVGWYGKGCAKWRRKR</sequence>
<evidence type="ECO:0000256" key="16">
    <source>
        <dbReference type="SAM" id="MobiDB-lite"/>
    </source>
</evidence>
<dbReference type="PROSITE" id="PS50305">
    <property type="entry name" value="SIRTUIN"/>
    <property type="match status" value="1"/>
</dbReference>
<comment type="similarity">
    <text evidence="8">Belongs to the sirtuin family. Class IV subfamily.</text>
</comment>
<dbReference type="GO" id="GO:0000785">
    <property type="term" value="C:chromatin"/>
    <property type="evidence" value="ECO:0007669"/>
    <property type="project" value="UniProtKB-ARBA"/>
</dbReference>
<comment type="caution">
    <text evidence="18">The sequence shown here is derived from an EMBL/GenBank/DDBJ whole genome shotgun (WGS) entry which is preliminary data.</text>
</comment>
<keyword evidence="7" id="KW-0520">NAD</keyword>
<evidence type="ECO:0000256" key="14">
    <source>
        <dbReference type="ARBA" id="ARBA00052763"/>
    </source>
</evidence>
<dbReference type="AlphaFoldDB" id="A0A9J6ERZ0"/>
<protein>
    <recommendedName>
        <fullName evidence="2">protein acetyllysine N-acetyltransferase</fullName>
        <ecNumber evidence="2">2.3.1.286</ecNumber>
    </recommendedName>
    <alternativeName>
        <fullName evidence="10">Regulatory protein SIR2 homolog 7</fullName>
    </alternativeName>
    <alternativeName>
        <fullName evidence="9">SIR2-like protein 7</fullName>
    </alternativeName>
</protein>
<name>A0A9J6ERZ0_RHIMP</name>
<keyword evidence="5 15" id="KW-0479">Metal-binding</keyword>
<dbReference type="Proteomes" id="UP000821866">
    <property type="component" value="Chromosome 10"/>
</dbReference>
<feature type="binding site" evidence="15">
    <location>
        <position position="262"/>
    </location>
    <ligand>
        <name>Zn(2+)</name>
        <dbReference type="ChEBI" id="CHEBI:29105"/>
    </ligand>
</feature>
<dbReference type="FunFam" id="3.40.50.1220:FF:000038">
    <property type="entry name" value="NAD-dependent protein deacetylase sirtuin-6 isoform X2"/>
    <property type="match status" value="1"/>
</dbReference>
<dbReference type="GO" id="GO:0070403">
    <property type="term" value="F:NAD+ binding"/>
    <property type="evidence" value="ECO:0007669"/>
    <property type="project" value="InterPro"/>
</dbReference>
<evidence type="ECO:0000256" key="11">
    <source>
        <dbReference type="ARBA" id="ARBA00050237"/>
    </source>
</evidence>
<dbReference type="InterPro" id="IPR050134">
    <property type="entry name" value="NAD-dep_sirtuin_deacylases"/>
</dbReference>
<dbReference type="GO" id="GO:0035861">
    <property type="term" value="C:site of double-strand break"/>
    <property type="evidence" value="ECO:0007669"/>
    <property type="project" value="UniProtKB-ARBA"/>
</dbReference>
<feature type="region of interest" description="Disordered" evidence="16">
    <location>
        <begin position="414"/>
        <end position="458"/>
    </location>
</feature>
<evidence type="ECO:0000256" key="15">
    <source>
        <dbReference type="PROSITE-ProRule" id="PRU00236"/>
    </source>
</evidence>
<comment type="catalytic activity">
    <reaction evidence="12">
        <text>N(6)-succinyl-L-lysyl-[protein] + NAD(+) + H2O = 2''-O-succinyl-ADP-D-ribose + nicotinamide + L-lysyl-[protein]</text>
        <dbReference type="Rhea" id="RHEA:47668"/>
        <dbReference type="Rhea" id="RHEA-COMP:9752"/>
        <dbReference type="Rhea" id="RHEA-COMP:11877"/>
        <dbReference type="ChEBI" id="CHEBI:15377"/>
        <dbReference type="ChEBI" id="CHEBI:17154"/>
        <dbReference type="ChEBI" id="CHEBI:29969"/>
        <dbReference type="ChEBI" id="CHEBI:57540"/>
        <dbReference type="ChEBI" id="CHEBI:87830"/>
        <dbReference type="ChEBI" id="CHEBI:87832"/>
    </reaction>
    <physiologicalReaction direction="left-to-right" evidence="12">
        <dbReference type="Rhea" id="RHEA:47669"/>
    </physiologicalReaction>
</comment>
<reference evidence="18" key="1">
    <citation type="journal article" date="2020" name="Cell">
        <title>Large-Scale Comparative Analyses of Tick Genomes Elucidate Their Genetic Diversity and Vector Capacities.</title>
        <authorList>
            <consortium name="Tick Genome and Microbiome Consortium (TIGMIC)"/>
            <person name="Jia N."/>
            <person name="Wang J."/>
            <person name="Shi W."/>
            <person name="Du L."/>
            <person name="Sun Y."/>
            <person name="Zhan W."/>
            <person name="Jiang J.F."/>
            <person name="Wang Q."/>
            <person name="Zhang B."/>
            <person name="Ji P."/>
            <person name="Bell-Sakyi L."/>
            <person name="Cui X.M."/>
            <person name="Yuan T.T."/>
            <person name="Jiang B.G."/>
            <person name="Yang W.F."/>
            <person name="Lam T.T."/>
            <person name="Chang Q.C."/>
            <person name="Ding S.J."/>
            <person name="Wang X.J."/>
            <person name="Zhu J.G."/>
            <person name="Ruan X.D."/>
            <person name="Zhao L."/>
            <person name="Wei J.T."/>
            <person name="Ye R.Z."/>
            <person name="Que T.C."/>
            <person name="Du C.H."/>
            <person name="Zhou Y.H."/>
            <person name="Cheng J.X."/>
            <person name="Dai P.F."/>
            <person name="Guo W.B."/>
            <person name="Han X.H."/>
            <person name="Huang E.J."/>
            <person name="Li L.F."/>
            <person name="Wei W."/>
            <person name="Gao Y.C."/>
            <person name="Liu J.Z."/>
            <person name="Shao H.Z."/>
            <person name="Wang X."/>
            <person name="Wang C.C."/>
            <person name="Yang T.C."/>
            <person name="Huo Q.B."/>
            <person name="Li W."/>
            <person name="Chen H.Y."/>
            <person name="Chen S.E."/>
            <person name="Zhou L.G."/>
            <person name="Ni X.B."/>
            <person name="Tian J.H."/>
            <person name="Sheng Y."/>
            <person name="Liu T."/>
            <person name="Pan Y.S."/>
            <person name="Xia L.Y."/>
            <person name="Li J."/>
            <person name="Zhao F."/>
            <person name="Cao W.C."/>
        </authorList>
    </citation>
    <scope>NUCLEOTIDE SEQUENCE</scope>
    <source>
        <strain evidence="18">Rmic-2018</strain>
    </source>
</reference>
<evidence type="ECO:0000256" key="10">
    <source>
        <dbReference type="ARBA" id="ARBA00043038"/>
    </source>
</evidence>
<feature type="compositionally biased region" description="Acidic residues" evidence="16">
    <location>
        <begin position="437"/>
        <end position="452"/>
    </location>
</feature>
<comment type="cofactor">
    <cofactor evidence="1">
        <name>Zn(2+)</name>
        <dbReference type="ChEBI" id="CHEBI:29105"/>
    </cofactor>
</comment>
<evidence type="ECO:0000313" key="19">
    <source>
        <dbReference type="Proteomes" id="UP000821866"/>
    </source>
</evidence>
<dbReference type="GO" id="GO:0140861">
    <property type="term" value="P:DNA repair-dependent chromatin remodeling"/>
    <property type="evidence" value="ECO:0007669"/>
    <property type="project" value="UniProtKB-ARBA"/>
</dbReference>
<feature type="compositionally biased region" description="Acidic residues" evidence="16">
    <location>
        <begin position="416"/>
        <end position="426"/>
    </location>
</feature>
<comment type="catalytic activity">
    <reaction evidence="13">
        <text>N(6)-propanoyl-L-lysyl-[protein] + NAD(+) + H2O = 3''-O-propanoyl-ADP-D-ribose + nicotinamide + L-lysyl-[protein]</text>
        <dbReference type="Rhea" id="RHEA:23500"/>
        <dbReference type="Rhea" id="RHEA-COMP:9752"/>
        <dbReference type="Rhea" id="RHEA-COMP:13758"/>
        <dbReference type="ChEBI" id="CHEBI:15377"/>
        <dbReference type="ChEBI" id="CHEBI:17154"/>
        <dbReference type="ChEBI" id="CHEBI:29969"/>
        <dbReference type="ChEBI" id="CHEBI:57540"/>
        <dbReference type="ChEBI" id="CHEBI:138019"/>
        <dbReference type="ChEBI" id="CHEBI:145015"/>
    </reaction>
    <physiologicalReaction direction="left-to-right" evidence="13">
        <dbReference type="Rhea" id="RHEA:23501"/>
    </physiologicalReaction>
</comment>
<dbReference type="GO" id="GO:0010468">
    <property type="term" value="P:regulation of gene expression"/>
    <property type="evidence" value="ECO:0007669"/>
    <property type="project" value="UniProtKB-ARBA"/>
</dbReference>
<dbReference type="Gene3D" id="3.40.50.1220">
    <property type="entry name" value="TPP-binding domain"/>
    <property type="match status" value="1"/>
</dbReference>
<keyword evidence="6 15" id="KW-0862">Zinc</keyword>
<dbReference type="FunFam" id="2.20.28.200:FF:000002">
    <property type="entry name" value="NAD-dependent deacetylase sirtuin-7"/>
    <property type="match status" value="1"/>
</dbReference>
<dbReference type="Pfam" id="PF02146">
    <property type="entry name" value="SIR2"/>
    <property type="match status" value="1"/>
</dbReference>
<dbReference type="Gene3D" id="2.20.28.200">
    <property type="match status" value="1"/>
</dbReference>
<feature type="binding site" evidence="15">
    <location>
        <position position="259"/>
    </location>
    <ligand>
        <name>Zn(2+)</name>
        <dbReference type="ChEBI" id="CHEBI:29105"/>
    </ligand>
</feature>
<dbReference type="PANTHER" id="PTHR11085:SF1">
    <property type="entry name" value="NAD-DEPENDENT PROTEIN DEACETYLASE SIRTUIN-7"/>
    <property type="match status" value="1"/>
</dbReference>
<dbReference type="GO" id="GO:0046872">
    <property type="term" value="F:metal ion binding"/>
    <property type="evidence" value="ECO:0007669"/>
    <property type="project" value="UniProtKB-KW"/>
</dbReference>
<comment type="catalytic activity">
    <reaction evidence="14">
        <text>N(6)-glutaryl-L-lysyl-[protein] + NAD(+) + H2O = 2''-O-glutaryl-ADP-D-ribose + nicotinamide + L-lysyl-[protein]</text>
        <dbReference type="Rhea" id="RHEA:47664"/>
        <dbReference type="Rhea" id="RHEA-COMP:9752"/>
        <dbReference type="Rhea" id="RHEA-COMP:11875"/>
        <dbReference type="ChEBI" id="CHEBI:15377"/>
        <dbReference type="ChEBI" id="CHEBI:17154"/>
        <dbReference type="ChEBI" id="CHEBI:29969"/>
        <dbReference type="ChEBI" id="CHEBI:57540"/>
        <dbReference type="ChEBI" id="CHEBI:87828"/>
        <dbReference type="ChEBI" id="CHEBI:87829"/>
    </reaction>
    <physiologicalReaction direction="left-to-right" evidence="14">
        <dbReference type="Rhea" id="RHEA:47665"/>
    </physiologicalReaction>
</comment>
<evidence type="ECO:0000256" key="3">
    <source>
        <dbReference type="ARBA" id="ARBA00022553"/>
    </source>
</evidence>
<evidence type="ECO:0000256" key="5">
    <source>
        <dbReference type="ARBA" id="ARBA00022723"/>
    </source>
</evidence>
<dbReference type="InterPro" id="IPR003000">
    <property type="entry name" value="Sirtuin"/>
</dbReference>
<dbReference type="VEuPathDB" id="VectorBase:LOC119180137"/>
<evidence type="ECO:0000256" key="8">
    <source>
        <dbReference type="ARBA" id="ARBA00038170"/>
    </source>
</evidence>
<proteinExistence type="inferred from homology"/>
<accession>A0A9J6ERZ0</accession>
<dbReference type="InterPro" id="IPR029035">
    <property type="entry name" value="DHS-like_NAD/FAD-binding_dom"/>
</dbReference>
<dbReference type="SUPFAM" id="SSF52467">
    <property type="entry name" value="DHS-like NAD/FAD-binding domain"/>
    <property type="match status" value="1"/>
</dbReference>
<dbReference type="EMBL" id="JABSTU010000002">
    <property type="protein sequence ID" value="KAH8036832.1"/>
    <property type="molecule type" value="Genomic_DNA"/>
</dbReference>
<gene>
    <name evidence="18" type="ORF">HPB51_006101</name>
</gene>
<organism evidence="18 19">
    <name type="scientific">Rhipicephalus microplus</name>
    <name type="common">Cattle tick</name>
    <name type="synonym">Boophilus microplus</name>
    <dbReference type="NCBI Taxonomy" id="6941"/>
    <lineage>
        <taxon>Eukaryota</taxon>
        <taxon>Metazoa</taxon>
        <taxon>Ecdysozoa</taxon>
        <taxon>Arthropoda</taxon>
        <taxon>Chelicerata</taxon>
        <taxon>Arachnida</taxon>
        <taxon>Acari</taxon>
        <taxon>Parasitiformes</taxon>
        <taxon>Ixodida</taxon>
        <taxon>Ixodoidea</taxon>
        <taxon>Ixodidae</taxon>
        <taxon>Rhipicephalinae</taxon>
        <taxon>Rhipicephalus</taxon>
        <taxon>Boophilus</taxon>
    </lineage>
</organism>
<feature type="binding site" evidence="15">
    <location>
        <position position="232"/>
    </location>
    <ligand>
        <name>Zn(2+)</name>
        <dbReference type="ChEBI" id="CHEBI:29105"/>
    </ligand>
</feature>
<feature type="domain" description="Deacetylase sirtuin-type" evidence="17">
    <location>
        <begin position="115"/>
        <end position="363"/>
    </location>
</feature>
<evidence type="ECO:0000256" key="4">
    <source>
        <dbReference type="ARBA" id="ARBA00022679"/>
    </source>
</evidence>
<evidence type="ECO:0000256" key="12">
    <source>
        <dbReference type="ARBA" id="ARBA00051105"/>
    </source>
</evidence>
<feature type="compositionally biased region" description="Basic and acidic residues" evidence="16">
    <location>
        <begin position="427"/>
        <end position="436"/>
    </location>
</feature>
<keyword evidence="19" id="KW-1185">Reference proteome</keyword>
<dbReference type="PANTHER" id="PTHR11085">
    <property type="entry name" value="NAD-DEPENDENT PROTEIN DEACYLASE SIRTUIN-5, MITOCHONDRIAL-RELATED"/>
    <property type="match status" value="1"/>
</dbReference>
<evidence type="ECO:0000256" key="6">
    <source>
        <dbReference type="ARBA" id="ARBA00022833"/>
    </source>
</evidence>
<evidence type="ECO:0000259" key="17">
    <source>
        <dbReference type="PROSITE" id="PS50305"/>
    </source>
</evidence>
<feature type="active site" description="Proton acceptor" evidence="15">
    <location>
        <position position="221"/>
    </location>
</feature>
<evidence type="ECO:0000313" key="18">
    <source>
        <dbReference type="EMBL" id="KAH8036832.1"/>
    </source>
</evidence>
<dbReference type="GO" id="GO:0005634">
    <property type="term" value="C:nucleus"/>
    <property type="evidence" value="ECO:0007669"/>
    <property type="project" value="TreeGrafter"/>
</dbReference>